<evidence type="ECO:0000313" key="2">
    <source>
        <dbReference type="Proteomes" id="UP000198337"/>
    </source>
</evidence>
<dbReference type="Proteomes" id="UP000198337">
    <property type="component" value="Unassembled WGS sequence"/>
</dbReference>
<feature type="non-terminal residue" evidence="1">
    <location>
        <position position="1"/>
    </location>
</feature>
<dbReference type="PANTHER" id="PTHR32305:SF15">
    <property type="entry name" value="PROTEIN RHSA-RELATED"/>
    <property type="match status" value="1"/>
</dbReference>
<protein>
    <submittedName>
        <fullName evidence="1">RHS repeat-associated core domain-containing protein</fullName>
    </submittedName>
</protein>
<name>A0ABY1SM98_9FLAO</name>
<dbReference type="EMBL" id="FZNV01000011">
    <property type="protein sequence ID" value="SNR80749.1"/>
    <property type="molecule type" value="Genomic_DNA"/>
</dbReference>
<dbReference type="PANTHER" id="PTHR32305">
    <property type="match status" value="1"/>
</dbReference>
<accession>A0ABY1SM98</accession>
<proteinExistence type="predicted"/>
<dbReference type="InterPro" id="IPR022385">
    <property type="entry name" value="Rhs_assc_core"/>
</dbReference>
<dbReference type="NCBIfam" id="TIGR03696">
    <property type="entry name" value="Rhs_assc_core"/>
    <property type="match status" value="1"/>
</dbReference>
<dbReference type="InterPro" id="IPR050708">
    <property type="entry name" value="T6SS_VgrG/RHS"/>
</dbReference>
<organism evidence="1 2">
    <name type="scientific">Maribacter sedimenticola</name>
    <dbReference type="NCBI Taxonomy" id="228956"/>
    <lineage>
        <taxon>Bacteria</taxon>
        <taxon>Pseudomonadati</taxon>
        <taxon>Bacteroidota</taxon>
        <taxon>Flavobacteriia</taxon>
        <taxon>Flavobacteriales</taxon>
        <taxon>Flavobacteriaceae</taxon>
        <taxon>Maribacter</taxon>
    </lineage>
</organism>
<sequence>GTNTSNSSLTVNLTSGSTYYLRSRNNSTNCWSNATVVSYTINYLPGTPQTPTVDSQNCNSVTLKRILYDQYSGNGNVWYWQSSASGTSTANSNETITLTSGSVYYLRSRNTSSGCWSDESASVTYTFDEMPTWYLDADNDGYAILTVQQCTSPGSGYGTTVKPLGDCDDDDATVNPDTTWYSDSDNDGYKDPDWQEVQQCQKPAGNWTSDPQPVPDYCPNYFNDDDGTNGCNPSCLDGVSVTNQIVEYPSSGGNSEVVVYNFPNCGSGYSIDIQDYSAYSDWLEIVQTSPNTFNVICQPGTEAKDVMVNVTVNGNSASATTGFGITVRRGAPPVNPNPDPCVADNIPNITFSPFTDTRTVTVNYSGDCPSGTIVLRHPYDETASFDGWLSIIPQGSGVFTLSVNDNTTGSSHDTILAPMIEIYDNGTYTYVGMGVSFLVIQPTCNTSWYPDSDGDGKGDVYGSPEIGCDAPDFGDGITWVPNNEDLCPDDPAPSYSNGCPDGIAPENWNTITTKSFDVTLTLKAAGKSYYDDMGKPVQSQSWDIKTNDTWASETKYNAEGRAALQTLSAPVRAGNNFEYKEGFVQQTDNTSEFNQSNFSGSNLENPNMVGSSTVGSLGWYYSDNNNRELYQDVTTRPYVSSIYSTLNPGAVLRSVGGNKMDTNESGQIDEAGDDWVHNYTYAMRASTELSTAEAFGETATEYDSRKIFKTIARDVRGFENVIFTDSDGQTLAAARSGTEGPTESHNISINEQGYVDIHVPQGSGMGFTVNGTAAYTVYDLITEGTVTASTSLPNGFYRVSVNNMDSYVPGNLTVTYKTNYYDYSLNIYDEVGRLTSSFQPLVDGDGNKLETKYRYNTLGQLVYTQSPDEGDAWFLYREDGQIRFSINSLQWKNGQFSYTNYDAKGRPVESGVYTDVSGYLGTYVTSENVTDVTDPFNQSLKDLIDVLDGMTDANCSEVQYTVYDAYVDTNVDGKPDDMVSSLPASIVNTYKPTFLSGNVYKTTNENATTWYGYDIYGRVKWLVQDIAVLGTKTIDYEYNPITGLVEYVHYQKGETDEFIHWYTYNEANQLSMVLTSVDILGPWETHAKYFYYETGELKRTELAGGVQGLDYVYSLDGKLKSLNHPSLSPESDICKDEFGNPCDSNDLFGMQLDYHVGDYMRTSNTNIRQSQYGTDKLNGNIKSIRWKNAGPYGGAEASEYVYEYDRNNWLKSANFDPGNTDTSSGLLANDESTTVYTNGQSDILEATQSYTLKDGFHAQEGSAITVRIVPNVGGSSSGDYDVTNITYDVNGNIQSLVRNAQGPMDNLTYAYKTDKPNQLLRVEDTVDDNVVANDDIDNQTGNNYEYNEIGQLVYDNSEQITYIYNTSGLETEVKNGPYTVVKFYYNDRNHRIRKESFNPYDGTSIQNTYYVRDVSGQVMAIYDDYEGSIALKEQPIYGAGRVGVAYNGTGNAKQYVYEITDHLGNVRAVFTKSGTNANLEGVTDYFPFGMPMLGRDMTGANQYRYAYQGQEKDTETGKEAFELRLWDARIGRWLTTDPAQQFASPYLGMGNNPINGIDPDGGKVEDIYELTSDGTLVLKERTDDPFDIVLKEGEYANFDGDVFGESVIGTVNKGFLGNGLNIRENGLNVVAKDLVDFYDYLNFVSDLSVFEQKEIGGLIYSTGEQGSFGLFLNRYSESTFHSTNSFPRFRGSYDPKTNILKTGGTFYQIVSKFHSHPGLKKGYGYGKPSDADINTLKVLGLNQGFILSRRQGLSTFDRNGNHFILGNNAPIQKY</sequence>
<reference evidence="1 2" key="1">
    <citation type="submission" date="2017-06" db="EMBL/GenBank/DDBJ databases">
        <authorList>
            <person name="Varghese N."/>
            <person name="Submissions S."/>
        </authorList>
    </citation>
    <scope>NUCLEOTIDE SEQUENCE [LARGE SCALE GENOMIC DNA]</scope>
    <source>
        <strain evidence="1 2">DSM 19840</strain>
    </source>
</reference>
<keyword evidence="2" id="KW-1185">Reference proteome</keyword>
<comment type="caution">
    <text evidence="1">The sequence shown here is derived from an EMBL/GenBank/DDBJ whole genome shotgun (WGS) entry which is preliminary data.</text>
</comment>
<evidence type="ECO:0000313" key="1">
    <source>
        <dbReference type="EMBL" id="SNR80749.1"/>
    </source>
</evidence>
<dbReference type="Gene3D" id="2.180.10.10">
    <property type="entry name" value="RHS repeat-associated core"/>
    <property type="match status" value="2"/>
</dbReference>
<gene>
    <name evidence="1" type="ORF">SAMN04488009_0175</name>
</gene>